<dbReference type="Gene3D" id="2.40.440.10">
    <property type="entry name" value="L,D-transpeptidase catalytic domain-like"/>
    <property type="match status" value="1"/>
</dbReference>
<dbReference type="InterPro" id="IPR050979">
    <property type="entry name" value="LD-transpeptidase"/>
</dbReference>
<dbReference type="Pfam" id="PF01471">
    <property type="entry name" value="PG_binding_1"/>
    <property type="match status" value="1"/>
</dbReference>
<feature type="active site" description="Proton donor/acceptor" evidence="6">
    <location>
        <position position="277"/>
    </location>
</feature>
<dbReference type="InterPro" id="IPR005490">
    <property type="entry name" value="LD_TPept_cat_dom"/>
</dbReference>
<reference evidence="9" key="1">
    <citation type="submission" date="2022-08" db="EMBL/GenBank/DDBJ databases">
        <title>Alicyclobacillus dauci DSM2870, complete genome.</title>
        <authorList>
            <person name="Wang Q."/>
            <person name="Cai R."/>
            <person name="Wang Z."/>
        </authorList>
    </citation>
    <scope>NUCLEOTIDE SEQUENCE</scope>
    <source>
        <strain evidence="9">DSM 28700</strain>
    </source>
</reference>
<evidence type="ECO:0000256" key="7">
    <source>
        <dbReference type="SAM" id="MobiDB-lite"/>
    </source>
</evidence>
<dbReference type="PANTHER" id="PTHR30582">
    <property type="entry name" value="L,D-TRANSPEPTIDASE"/>
    <property type="match status" value="1"/>
</dbReference>
<feature type="compositionally biased region" description="Polar residues" evidence="7">
    <location>
        <begin position="319"/>
        <end position="331"/>
    </location>
</feature>
<dbReference type="InterPro" id="IPR036365">
    <property type="entry name" value="PGBD-like_sf"/>
</dbReference>
<evidence type="ECO:0000313" key="9">
    <source>
        <dbReference type="EMBL" id="WAH35234.1"/>
    </source>
</evidence>
<feature type="compositionally biased region" description="Low complexity" evidence="7">
    <location>
        <begin position="396"/>
        <end position="420"/>
    </location>
</feature>
<dbReference type="PROSITE" id="PS52029">
    <property type="entry name" value="LD_TPASE"/>
    <property type="match status" value="1"/>
</dbReference>
<dbReference type="Gene3D" id="1.10.101.10">
    <property type="entry name" value="PGBD-like superfamily/PGBD"/>
    <property type="match status" value="1"/>
</dbReference>
<evidence type="ECO:0000256" key="5">
    <source>
        <dbReference type="ARBA" id="ARBA00023316"/>
    </source>
</evidence>
<keyword evidence="5 6" id="KW-0961">Cell wall biogenesis/degradation</keyword>
<evidence type="ECO:0000259" key="8">
    <source>
        <dbReference type="PROSITE" id="PS52029"/>
    </source>
</evidence>
<dbReference type="EMBL" id="CP104064">
    <property type="protein sequence ID" value="WAH35234.1"/>
    <property type="molecule type" value="Genomic_DNA"/>
</dbReference>
<proteinExistence type="predicted"/>
<feature type="compositionally biased region" description="Polar residues" evidence="7">
    <location>
        <begin position="421"/>
        <end position="431"/>
    </location>
</feature>
<dbReference type="InterPro" id="IPR036366">
    <property type="entry name" value="PGBDSf"/>
</dbReference>
<evidence type="ECO:0000256" key="3">
    <source>
        <dbReference type="ARBA" id="ARBA00022960"/>
    </source>
</evidence>
<gene>
    <name evidence="9" type="ORF">NZD86_13035</name>
</gene>
<evidence type="ECO:0000256" key="1">
    <source>
        <dbReference type="ARBA" id="ARBA00004752"/>
    </source>
</evidence>
<evidence type="ECO:0000313" key="10">
    <source>
        <dbReference type="Proteomes" id="UP001164803"/>
    </source>
</evidence>
<accession>A0ABY6YYS4</accession>
<keyword evidence="4 6" id="KW-0573">Peptidoglycan synthesis</keyword>
<dbReference type="InterPro" id="IPR002477">
    <property type="entry name" value="Peptidoglycan-bd-like"/>
</dbReference>
<keyword evidence="3 6" id="KW-0133">Cell shape</keyword>
<organism evidence="9 10">
    <name type="scientific">Alicyclobacillus dauci</name>
    <dbReference type="NCBI Taxonomy" id="1475485"/>
    <lineage>
        <taxon>Bacteria</taxon>
        <taxon>Bacillati</taxon>
        <taxon>Bacillota</taxon>
        <taxon>Bacilli</taxon>
        <taxon>Bacillales</taxon>
        <taxon>Alicyclobacillaceae</taxon>
        <taxon>Alicyclobacillus</taxon>
    </lineage>
</organism>
<dbReference type="RefSeq" id="WP_268042272.1">
    <property type="nucleotide sequence ID" value="NZ_CP104064.1"/>
</dbReference>
<comment type="pathway">
    <text evidence="1 6">Cell wall biogenesis; peptidoglycan biosynthesis.</text>
</comment>
<sequence length="431" mass="44993">MQGRQQLFILGTLIFLGVSQTGCGVISRLTGVSLPTSSTRGIADTGTGTRAGVSISPLANGTNTTEQPSTNQTDTPTQPVSPYPSFGLDSSGPEVLALNERLAELGYLPVAVDGDQQPTITLSNLDSPPQDSFHWRFGNVPPELSSQWSPETYTQMTRAAVIAVEHANGLPIDGIAGQAVWKAILGPSALKNPNPYTYVLVTENPAPEKLRVWQEGKWVYQSIANTGVSGAPSTDGTFAVYERFLSQTMKGTNPNGTKYVDPGVPYVNYYDGSEAIHGFSRASYGFSQSVGCVELPVSNAKVVWSLLDYGTLVTVEGSYTSPSPTPAQTNKQGNGQGTRSTTTTSRTGNATDNGTSPSSQSNGNSTSQKTGSGTGNNTNNTTTYTGSNTPGKSEGNTSSNNTTSNTTDNAVNNTANVTSTPIGNTIGTSSA</sequence>
<protein>
    <submittedName>
        <fullName evidence="9">L,D-transpeptidase family protein</fullName>
    </submittedName>
</protein>
<feature type="region of interest" description="Disordered" evidence="7">
    <location>
        <begin position="41"/>
        <end position="79"/>
    </location>
</feature>
<dbReference type="SUPFAM" id="SSF141523">
    <property type="entry name" value="L,D-transpeptidase catalytic domain-like"/>
    <property type="match status" value="1"/>
</dbReference>
<feature type="region of interest" description="Disordered" evidence="7">
    <location>
        <begin position="319"/>
        <end position="431"/>
    </location>
</feature>
<evidence type="ECO:0000256" key="2">
    <source>
        <dbReference type="ARBA" id="ARBA00022679"/>
    </source>
</evidence>
<evidence type="ECO:0000256" key="4">
    <source>
        <dbReference type="ARBA" id="ARBA00022984"/>
    </source>
</evidence>
<feature type="domain" description="L,D-TPase catalytic" evidence="8">
    <location>
        <begin position="199"/>
        <end position="316"/>
    </location>
</feature>
<feature type="active site" description="Nucleophile" evidence="6">
    <location>
        <position position="292"/>
    </location>
</feature>
<name>A0ABY6YYS4_9BACL</name>
<feature type="compositionally biased region" description="Low complexity" evidence="7">
    <location>
        <begin position="337"/>
        <end position="389"/>
    </location>
</feature>
<dbReference type="Pfam" id="PF03734">
    <property type="entry name" value="YkuD"/>
    <property type="match status" value="1"/>
</dbReference>
<keyword evidence="2" id="KW-0808">Transferase</keyword>
<dbReference type="CDD" id="cd16913">
    <property type="entry name" value="YkuD_like"/>
    <property type="match status" value="1"/>
</dbReference>
<dbReference type="PANTHER" id="PTHR30582:SF2">
    <property type="entry name" value="L,D-TRANSPEPTIDASE YCIB-RELATED"/>
    <property type="match status" value="1"/>
</dbReference>
<dbReference type="Proteomes" id="UP001164803">
    <property type="component" value="Chromosome"/>
</dbReference>
<keyword evidence="10" id="KW-1185">Reference proteome</keyword>
<evidence type="ECO:0000256" key="6">
    <source>
        <dbReference type="PROSITE-ProRule" id="PRU01373"/>
    </source>
</evidence>
<dbReference type="InterPro" id="IPR038063">
    <property type="entry name" value="Transpep_catalytic_dom"/>
</dbReference>
<feature type="compositionally biased region" description="Polar residues" evidence="7">
    <location>
        <begin position="57"/>
        <end position="79"/>
    </location>
</feature>
<dbReference type="SUPFAM" id="SSF47090">
    <property type="entry name" value="PGBD-like"/>
    <property type="match status" value="1"/>
</dbReference>